<protein>
    <recommendedName>
        <fullName evidence="1">Contractile injection system tube protein N-terminal domain-containing protein</fullName>
    </recommendedName>
</protein>
<name>A0ABX2IS82_9RHOB</name>
<evidence type="ECO:0000259" key="1">
    <source>
        <dbReference type="Pfam" id="PF19266"/>
    </source>
</evidence>
<gene>
    <name evidence="2" type="ORF">HRQ87_13190</name>
</gene>
<dbReference type="Proteomes" id="UP000777935">
    <property type="component" value="Unassembled WGS sequence"/>
</dbReference>
<dbReference type="InterPro" id="IPR045361">
    <property type="entry name" value="CIS_tube_prot_N"/>
</dbReference>
<proteinExistence type="predicted"/>
<comment type="caution">
    <text evidence="2">The sequence shown here is derived from an EMBL/GenBank/DDBJ whole genome shotgun (WGS) entry which is preliminary data.</text>
</comment>
<keyword evidence="3" id="KW-1185">Reference proteome</keyword>
<feature type="domain" description="Contractile injection system tube protein N-terminal" evidence="1">
    <location>
        <begin position="9"/>
        <end position="162"/>
    </location>
</feature>
<evidence type="ECO:0000313" key="3">
    <source>
        <dbReference type="Proteomes" id="UP000777935"/>
    </source>
</evidence>
<dbReference type="Pfam" id="PF19266">
    <property type="entry name" value="CIS_tube"/>
    <property type="match status" value="1"/>
</dbReference>
<accession>A0ABX2IS82</accession>
<organism evidence="2 3">
    <name type="scientific">Parasulfitobacter algicola</name>
    <dbReference type="NCBI Taxonomy" id="2614809"/>
    <lineage>
        <taxon>Bacteria</taxon>
        <taxon>Pseudomonadati</taxon>
        <taxon>Pseudomonadota</taxon>
        <taxon>Alphaproteobacteria</taxon>
        <taxon>Rhodobacterales</taxon>
        <taxon>Roseobacteraceae</taxon>
        <taxon>Parasulfitobacter</taxon>
    </lineage>
</organism>
<dbReference type="RefSeq" id="WP_174138914.1">
    <property type="nucleotide sequence ID" value="NZ_JABUFE010000008.1"/>
</dbReference>
<sequence length="255" mass="28321">MERIVFYNEDTGDIIECLLNPESMTWRRAAGVRNRTLDDLPIVSSAQTDDDLIYTGGGCTEAALELMFDTRASQASSFGSQSDPDNTQQDVRELTIKLWDLAESRPEDTTSSWPPSVRMIWGSWSAPIVVTAVAERLEDFTVDGAPRRSWITLGLRRVNERAELTQQTPVTPLQGDEVEAAVARLTSQDVSIADVPYTASAFSGDLLRIDLLANAAFGNPREWRFLAALNRLENPFRPDPDQSFVTVVTPERGAR</sequence>
<dbReference type="EMBL" id="JABUFE010000008">
    <property type="protein sequence ID" value="NSX55758.1"/>
    <property type="molecule type" value="Genomic_DNA"/>
</dbReference>
<reference evidence="2 3" key="1">
    <citation type="submission" date="2020-06" db="EMBL/GenBank/DDBJ databases">
        <title>Sulfitobacter algicola sp. nov., isolated from green algae.</title>
        <authorList>
            <person name="Wang C."/>
        </authorList>
    </citation>
    <scope>NUCLEOTIDE SEQUENCE [LARGE SCALE GENOMIC DNA]</scope>
    <source>
        <strain evidence="2 3">1151</strain>
    </source>
</reference>
<evidence type="ECO:0000313" key="2">
    <source>
        <dbReference type="EMBL" id="NSX55758.1"/>
    </source>
</evidence>